<feature type="transmembrane region" description="Helical" evidence="2">
    <location>
        <begin position="1272"/>
        <end position="1290"/>
    </location>
</feature>
<dbReference type="EMBL" id="DF237078">
    <property type="protein sequence ID" value="GAQ82933.1"/>
    <property type="molecule type" value="Genomic_DNA"/>
</dbReference>
<sequence>MPLPDWLTQVQERVAQFQAEQRPWPWRDHLKRPFSMWGKKKEEEKTGQQLRTERMQKLAASVRAESVDDLRDILSAMVLSECAYKRPVSDMLRHLHRFRNDFGSDLVCLKRVQVSLEHAPHRYLLAEAGDTLFASFIGTKQARDFLADANFLQDALFEGDEDLDDFDADLEARGASAGPSLPPRKRRKRGSKPLVHRGFLARARGIPAVDIYRLARRTNRRLVLCGHSLGGAVAVLVTVAILKAAALTKPGQRRVPVKCITFSQPPVGNAALKDYVHQRGWQHHFRSFCIPEDIIPRILSPAYFQHYSLQAEELAAQAAMLVSTSFPGGQDTRKTGPPLWGALQRGFWRVPKLAPLVGNSRDAAAAWVKRKRGEETGAVPNKGTKFASLSDPSGREKIPSAEIIVQDPTAESLVTASAIGAPDVASTAQSVHNQSVNTNSDLASALYKGGNLGDSNTVPSQRDRDETPLQRVGSSQPVQLARGMWSRVQAGAGRQLGRAGQSNLLPFCNVGVDAPPQTGPAEAPEMVKSAPAEARIVPSTQQPTDSLNTDGSAAREIRNPNPQTLVVEPDQPGPGPLGWGWGWAEQIRDRMPAVMTSMPSMPSVSMPSVSIPSVPIPSVPMPSYVPFGHLYLLMPTHAEHIGSGEYQQLIAAGMRGWMAEVQKRFHSHTMAQYRARFHAMYSLAMAEGSPFPAAVLGQHALPWSAPIDFDDIELGQIAEPTVVRTATSVVPLKWAGSPGQNGAGPIKVDVHGQGLHAVTRVEAQVDGQWCAASIERMLAAPPVWEDAFSEQAPQESIRVHIGPPLRNQGRGDRNLPPNSDPGPAQAGDAQPTDQQTDIPASDEAPEPRWALWRRSFRLPPLPWRPGGTPIPSLEEALSQEEFRGWYDEGPTGEVVVHCSSDFDTSSKSVAMRLRRVRLIGLEGAGKTSLWSALMGQQGEPSLWDDLGVVPDLEWREGVAEGVGYVDGVGVNLQDLPGDAQTLNRELHPHAGPLGRRVDAVVLVHNLASKIPQLRGPRGKPLDKPALSLLLDEVRSSGVPLILAVTNKFASSAERRYPAAASVMEAYHIPPSHVAIVNSRPYVVQGALHPADRAKLVPPAAAVSGRGDGKETERNERAEGARGSAEAKSEGGEDVSRGESKPEAGPTRPPGEGLNSSKAPIASISESLSSLGAGRLSTMELPNFAGSGGTFQGAASFVAAAPRSLNPFRRKELVLPVEGVRELRDLVHSALEMNEEQALRETLEAALMRERSMLAAHNTALANHKKRLGPGTFVGAAMSAGVALVVATFFGSRSAPR</sequence>
<feature type="compositionally biased region" description="Basic and acidic residues" evidence="1">
    <location>
        <begin position="1106"/>
        <end position="1141"/>
    </location>
</feature>
<name>A0A1Y1HXP7_KLENI</name>
<reference evidence="4 5" key="1">
    <citation type="journal article" date="2014" name="Nat. Commun.">
        <title>Klebsormidium flaccidum genome reveals primary factors for plant terrestrial adaptation.</title>
        <authorList>
            <person name="Hori K."/>
            <person name="Maruyama F."/>
            <person name="Fujisawa T."/>
            <person name="Togashi T."/>
            <person name="Yamamoto N."/>
            <person name="Seo M."/>
            <person name="Sato S."/>
            <person name="Yamada T."/>
            <person name="Mori H."/>
            <person name="Tajima N."/>
            <person name="Moriyama T."/>
            <person name="Ikeuchi M."/>
            <person name="Watanabe M."/>
            <person name="Wada H."/>
            <person name="Kobayashi K."/>
            <person name="Saito M."/>
            <person name="Masuda T."/>
            <person name="Sasaki-Sekimoto Y."/>
            <person name="Mashiguchi K."/>
            <person name="Awai K."/>
            <person name="Shimojima M."/>
            <person name="Masuda S."/>
            <person name="Iwai M."/>
            <person name="Nobusawa T."/>
            <person name="Narise T."/>
            <person name="Kondo S."/>
            <person name="Saito H."/>
            <person name="Sato R."/>
            <person name="Murakawa M."/>
            <person name="Ihara Y."/>
            <person name="Oshima-Yamada Y."/>
            <person name="Ohtaka K."/>
            <person name="Satoh M."/>
            <person name="Sonobe K."/>
            <person name="Ishii M."/>
            <person name="Ohtani R."/>
            <person name="Kanamori-Sato M."/>
            <person name="Honoki R."/>
            <person name="Miyazaki D."/>
            <person name="Mochizuki H."/>
            <person name="Umetsu J."/>
            <person name="Higashi K."/>
            <person name="Shibata D."/>
            <person name="Kamiya Y."/>
            <person name="Sato N."/>
            <person name="Nakamura Y."/>
            <person name="Tabata S."/>
            <person name="Ida S."/>
            <person name="Kurokawa K."/>
            <person name="Ohta H."/>
        </authorList>
    </citation>
    <scope>NUCLEOTIDE SEQUENCE [LARGE SCALE GENOMIC DNA]</scope>
    <source>
        <strain evidence="4 5">NIES-2285</strain>
    </source>
</reference>
<dbReference type="OMA" id="DYFKSYC"/>
<keyword evidence="2" id="KW-1133">Transmembrane helix</keyword>
<dbReference type="InterPro" id="IPR029058">
    <property type="entry name" value="AB_hydrolase_fold"/>
</dbReference>
<feature type="region of interest" description="Disordered" evidence="1">
    <location>
        <begin position="790"/>
        <end position="846"/>
    </location>
</feature>
<dbReference type="OrthoDB" id="438440at2759"/>
<feature type="region of interest" description="Disordered" evidence="1">
    <location>
        <begin position="539"/>
        <end position="572"/>
    </location>
</feature>
<dbReference type="GO" id="GO:0006629">
    <property type="term" value="P:lipid metabolic process"/>
    <property type="evidence" value="ECO:0007669"/>
    <property type="project" value="InterPro"/>
</dbReference>
<evidence type="ECO:0000256" key="1">
    <source>
        <dbReference type="SAM" id="MobiDB-lite"/>
    </source>
</evidence>
<feature type="region of interest" description="Disordered" evidence="1">
    <location>
        <begin position="448"/>
        <end position="477"/>
    </location>
</feature>
<feature type="compositionally biased region" description="Polar residues" evidence="1">
    <location>
        <begin position="539"/>
        <end position="551"/>
    </location>
</feature>
<dbReference type="SUPFAM" id="SSF52540">
    <property type="entry name" value="P-loop containing nucleoside triphosphate hydrolases"/>
    <property type="match status" value="1"/>
</dbReference>
<keyword evidence="5" id="KW-1185">Reference proteome</keyword>
<keyword evidence="2" id="KW-0812">Transmembrane</keyword>
<gene>
    <name evidence="4" type="ORF">KFL_001290240</name>
</gene>
<dbReference type="PANTHER" id="PTHR47523:SF1">
    <property type="entry name" value="F21O3.11 PROTEIN"/>
    <property type="match status" value="1"/>
</dbReference>
<keyword evidence="2" id="KW-0472">Membrane</keyword>
<accession>A0A1Y1HXP7</accession>
<organism evidence="4 5">
    <name type="scientific">Klebsormidium nitens</name>
    <name type="common">Green alga</name>
    <name type="synonym">Ulothrix nitens</name>
    <dbReference type="NCBI Taxonomy" id="105231"/>
    <lineage>
        <taxon>Eukaryota</taxon>
        <taxon>Viridiplantae</taxon>
        <taxon>Streptophyta</taxon>
        <taxon>Klebsormidiophyceae</taxon>
        <taxon>Klebsormidiales</taxon>
        <taxon>Klebsormidiaceae</taxon>
        <taxon>Klebsormidium</taxon>
    </lineage>
</organism>
<dbReference type="Proteomes" id="UP000054558">
    <property type="component" value="Unassembled WGS sequence"/>
</dbReference>
<evidence type="ECO:0000256" key="2">
    <source>
        <dbReference type="SAM" id="Phobius"/>
    </source>
</evidence>
<feature type="domain" description="Fungal lipase-type" evidence="3">
    <location>
        <begin position="183"/>
        <end position="298"/>
    </location>
</feature>
<dbReference type="Gene3D" id="3.40.50.1820">
    <property type="entry name" value="alpha/beta hydrolase"/>
    <property type="match status" value="1"/>
</dbReference>
<evidence type="ECO:0000313" key="5">
    <source>
        <dbReference type="Proteomes" id="UP000054558"/>
    </source>
</evidence>
<dbReference type="SUPFAM" id="SSF53474">
    <property type="entry name" value="alpha/beta-Hydrolases"/>
    <property type="match status" value="1"/>
</dbReference>
<dbReference type="STRING" id="105231.A0A1Y1HXP7"/>
<dbReference type="Pfam" id="PF01764">
    <property type="entry name" value="Lipase_3"/>
    <property type="match status" value="1"/>
</dbReference>
<protein>
    <recommendedName>
        <fullName evidence="3">Fungal lipase-type domain-containing protein</fullName>
    </recommendedName>
</protein>
<dbReference type="PANTHER" id="PTHR47523">
    <property type="entry name" value="F21O3.11 PROTEIN"/>
    <property type="match status" value="1"/>
</dbReference>
<evidence type="ECO:0000313" key="4">
    <source>
        <dbReference type="EMBL" id="GAQ82933.1"/>
    </source>
</evidence>
<feature type="region of interest" description="Disordered" evidence="1">
    <location>
        <begin position="1097"/>
        <end position="1157"/>
    </location>
</feature>
<evidence type="ECO:0000259" key="3">
    <source>
        <dbReference type="Pfam" id="PF01764"/>
    </source>
</evidence>
<dbReference type="InterPro" id="IPR027417">
    <property type="entry name" value="P-loop_NTPase"/>
</dbReference>
<proteinExistence type="predicted"/>
<dbReference type="InterPro" id="IPR002921">
    <property type="entry name" value="Fungal_lipase-type"/>
</dbReference>
<feature type="region of interest" description="Disordered" evidence="1">
    <location>
        <begin position="375"/>
        <end position="394"/>
    </location>
</feature>